<name>A0A8S0UMD0_OLEEU</name>
<dbReference type="Proteomes" id="UP000594638">
    <property type="component" value="Unassembled WGS sequence"/>
</dbReference>
<dbReference type="AlphaFoldDB" id="A0A8S0UMD0"/>
<gene>
    <name evidence="1" type="ORF">OLEA9_A048450</name>
</gene>
<keyword evidence="2" id="KW-1185">Reference proteome</keyword>
<dbReference type="Gramene" id="OE9A048450T2">
    <property type="protein sequence ID" value="OE9A048450C2"/>
    <property type="gene ID" value="OE9A048450"/>
</dbReference>
<sequence length="88" mass="9900">EKPNNCARIEETSSVIINYSWILRKNATAMVLQDSELGQVIPAKECFHLSCSGWNYEEGIDQDSWVLSSSISYCTVLVHFRASPDTIC</sequence>
<protein>
    <submittedName>
        <fullName evidence="1">Uncharacterized protein</fullName>
    </submittedName>
</protein>
<evidence type="ECO:0000313" key="1">
    <source>
        <dbReference type="EMBL" id="CAA3018890.1"/>
    </source>
</evidence>
<accession>A0A8S0UMD0</accession>
<evidence type="ECO:0000313" key="2">
    <source>
        <dbReference type="Proteomes" id="UP000594638"/>
    </source>
</evidence>
<feature type="non-terminal residue" evidence="1">
    <location>
        <position position="88"/>
    </location>
</feature>
<reference evidence="1 2" key="1">
    <citation type="submission" date="2019-12" db="EMBL/GenBank/DDBJ databases">
        <authorList>
            <person name="Alioto T."/>
            <person name="Alioto T."/>
            <person name="Gomez Garrido J."/>
        </authorList>
    </citation>
    <scope>NUCLEOTIDE SEQUENCE [LARGE SCALE GENOMIC DNA]</scope>
</reference>
<organism evidence="1 2">
    <name type="scientific">Olea europaea subsp. europaea</name>
    <dbReference type="NCBI Taxonomy" id="158383"/>
    <lineage>
        <taxon>Eukaryota</taxon>
        <taxon>Viridiplantae</taxon>
        <taxon>Streptophyta</taxon>
        <taxon>Embryophyta</taxon>
        <taxon>Tracheophyta</taxon>
        <taxon>Spermatophyta</taxon>
        <taxon>Magnoliopsida</taxon>
        <taxon>eudicotyledons</taxon>
        <taxon>Gunneridae</taxon>
        <taxon>Pentapetalae</taxon>
        <taxon>asterids</taxon>
        <taxon>lamiids</taxon>
        <taxon>Lamiales</taxon>
        <taxon>Oleaceae</taxon>
        <taxon>Oleeae</taxon>
        <taxon>Olea</taxon>
    </lineage>
</organism>
<dbReference type="EMBL" id="CACTIH010007959">
    <property type="protein sequence ID" value="CAA3018890.1"/>
    <property type="molecule type" value="Genomic_DNA"/>
</dbReference>
<proteinExistence type="predicted"/>
<comment type="caution">
    <text evidence="1">The sequence shown here is derived from an EMBL/GenBank/DDBJ whole genome shotgun (WGS) entry which is preliminary data.</text>
</comment>